<proteinExistence type="predicted"/>
<reference evidence="1" key="2">
    <citation type="journal article" date="2015" name="Fish Shellfish Immunol.">
        <title>Early steps in the European eel (Anguilla anguilla)-Vibrio vulnificus interaction in the gills: Role of the RtxA13 toxin.</title>
        <authorList>
            <person name="Callol A."/>
            <person name="Pajuelo D."/>
            <person name="Ebbesson L."/>
            <person name="Teles M."/>
            <person name="MacKenzie S."/>
            <person name="Amaro C."/>
        </authorList>
    </citation>
    <scope>NUCLEOTIDE SEQUENCE</scope>
</reference>
<dbReference type="EMBL" id="GBXM01010008">
    <property type="protein sequence ID" value="JAH98569.1"/>
    <property type="molecule type" value="Transcribed_RNA"/>
</dbReference>
<evidence type="ECO:0000313" key="1">
    <source>
        <dbReference type="EMBL" id="JAH98569.1"/>
    </source>
</evidence>
<dbReference type="AlphaFoldDB" id="A0A0E9X7I1"/>
<organism evidence="1">
    <name type="scientific">Anguilla anguilla</name>
    <name type="common">European freshwater eel</name>
    <name type="synonym">Muraena anguilla</name>
    <dbReference type="NCBI Taxonomy" id="7936"/>
    <lineage>
        <taxon>Eukaryota</taxon>
        <taxon>Metazoa</taxon>
        <taxon>Chordata</taxon>
        <taxon>Craniata</taxon>
        <taxon>Vertebrata</taxon>
        <taxon>Euteleostomi</taxon>
        <taxon>Actinopterygii</taxon>
        <taxon>Neopterygii</taxon>
        <taxon>Teleostei</taxon>
        <taxon>Anguilliformes</taxon>
        <taxon>Anguillidae</taxon>
        <taxon>Anguilla</taxon>
    </lineage>
</organism>
<sequence>MTFQALVLTHGGHFGVPSEELTVQLLAPDMIISDVDISFVNLQSVQPSTSFETFKNTSITRSVFKDTVSTDCGRLMMQDSL</sequence>
<accession>A0A0E9X7I1</accession>
<protein>
    <submittedName>
        <fullName evidence="1">Uncharacterized protein</fullName>
    </submittedName>
</protein>
<name>A0A0E9X7I1_ANGAN</name>
<reference evidence="1" key="1">
    <citation type="submission" date="2014-11" db="EMBL/GenBank/DDBJ databases">
        <authorList>
            <person name="Amaro Gonzalez C."/>
        </authorList>
    </citation>
    <scope>NUCLEOTIDE SEQUENCE</scope>
</reference>